<dbReference type="Proteomes" id="UP001199469">
    <property type="component" value="Unassembled WGS sequence"/>
</dbReference>
<evidence type="ECO:0000313" key="2">
    <source>
        <dbReference type="Proteomes" id="UP001199469"/>
    </source>
</evidence>
<gene>
    <name evidence="1" type="ORF">LQ327_10950</name>
</gene>
<sequence>MSGDPDPVVAAIATPERAVRDIGGLIGDTVAFGPVSAGPGGMATARAVGVVGRLRGRRGSGPGSAEVHVPVQLDVSVEIGTQTVPVDARMTVRIGLRARLAPEGDHIVVEVDEIGPGDIALETHTSGVGGVFVRRLGNLDAEIRHHVIGYVTDLLTTPEARELRFIPLEADAM</sequence>
<protein>
    <submittedName>
        <fullName evidence="1">Uncharacterized protein</fullName>
    </submittedName>
</protein>
<dbReference type="RefSeq" id="WP_230733276.1">
    <property type="nucleotide sequence ID" value="NZ_JAJNDB010000002.1"/>
</dbReference>
<comment type="caution">
    <text evidence="1">The sequence shown here is derived from an EMBL/GenBank/DDBJ whole genome shotgun (WGS) entry which is preliminary data.</text>
</comment>
<evidence type="ECO:0000313" key="1">
    <source>
        <dbReference type="EMBL" id="MCD2193892.1"/>
    </source>
</evidence>
<accession>A0ABS8P6M1</accession>
<dbReference type="EMBL" id="JAJNDB010000002">
    <property type="protein sequence ID" value="MCD2193892.1"/>
    <property type="molecule type" value="Genomic_DNA"/>
</dbReference>
<organism evidence="1 2">
    <name type="scientific">Actinomycetospora endophytica</name>
    <dbReference type="NCBI Taxonomy" id="2291215"/>
    <lineage>
        <taxon>Bacteria</taxon>
        <taxon>Bacillati</taxon>
        <taxon>Actinomycetota</taxon>
        <taxon>Actinomycetes</taxon>
        <taxon>Pseudonocardiales</taxon>
        <taxon>Pseudonocardiaceae</taxon>
        <taxon>Actinomycetospora</taxon>
    </lineage>
</organism>
<keyword evidence="2" id="KW-1185">Reference proteome</keyword>
<proteinExistence type="predicted"/>
<reference evidence="1 2" key="1">
    <citation type="submission" date="2021-11" db="EMBL/GenBank/DDBJ databases">
        <title>Draft genome sequence of Actinomycetospora sp. SF1 isolated from the rhizosphere soil.</title>
        <authorList>
            <person name="Duangmal K."/>
            <person name="Chantavorakit T."/>
        </authorList>
    </citation>
    <scope>NUCLEOTIDE SEQUENCE [LARGE SCALE GENOMIC DNA]</scope>
    <source>
        <strain evidence="1 2">TBRC 5722</strain>
    </source>
</reference>
<name>A0ABS8P6M1_9PSEU</name>